<feature type="region of interest" description="Disordered" evidence="1">
    <location>
        <begin position="1"/>
        <end position="73"/>
    </location>
</feature>
<dbReference type="EMBL" id="JAVDYB010000001">
    <property type="protein sequence ID" value="MDR7277696.1"/>
    <property type="molecule type" value="Genomic_DNA"/>
</dbReference>
<evidence type="ECO:0000313" key="3">
    <source>
        <dbReference type="Proteomes" id="UP001183643"/>
    </source>
</evidence>
<organism evidence="2 3">
    <name type="scientific">Catenuloplanes atrovinosus</name>
    <dbReference type="NCBI Taxonomy" id="137266"/>
    <lineage>
        <taxon>Bacteria</taxon>
        <taxon>Bacillati</taxon>
        <taxon>Actinomycetota</taxon>
        <taxon>Actinomycetes</taxon>
        <taxon>Micromonosporales</taxon>
        <taxon>Micromonosporaceae</taxon>
        <taxon>Catenuloplanes</taxon>
    </lineage>
</organism>
<dbReference type="RefSeq" id="WP_310370146.1">
    <property type="nucleotide sequence ID" value="NZ_JAVDYB010000001.1"/>
</dbReference>
<comment type="caution">
    <text evidence="2">The sequence shown here is derived from an EMBL/GenBank/DDBJ whole genome shotgun (WGS) entry which is preliminary data.</text>
</comment>
<evidence type="ECO:0000313" key="2">
    <source>
        <dbReference type="EMBL" id="MDR7277696.1"/>
    </source>
</evidence>
<dbReference type="AlphaFoldDB" id="A0AAE3YS89"/>
<feature type="compositionally biased region" description="Basic and acidic residues" evidence="1">
    <location>
        <begin position="17"/>
        <end position="27"/>
    </location>
</feature>
<keyword evidence="3" id="KW-1185">Reference proteome</keyword>
<sequence length="275" mass="30666">MQAGPRACTPQPPRHQRLPELEADPRQLRTSSAPPAQELQQTSTAPVGRSAPPHGTHRKDREEVDVETSPRRSAGEVARFIDELRTTTALDKASIRRYAVTVRRFRERYPVPVEELTARMVADFLAGYRAERTRSCAASHIRRWLGSAAVCARWDTSAADEHRRIPPHVNNLIDAWTAHLREDGHLTAATAATYRGYVRRVTGYYQVCGQDLTDTMIAGYLARCPLWSFQHPRAAKVLYRWRGWCQALPAARQARTSRCGAGTAIGTGGGACTRI</sequence>
<accession>A0AAE3YS89</accession>
<feature type="compositionally biased region" description="Polar residues" evidence="1">
    <location>
        <begin position="28"/>
        <end position="45"/>
    </location>
</feature>
<protein>
    <recommendedName>
        <fullName evidence="4">Core-binding (CB) domain-containing protein</fullName>
    </recommendedName>
</protein>
<reference evidence="2" key="1">
    <citation type="submission" date="2023-07" db="EMBL/GenBank/DDBJ databases">
        <title>Sequencing the genomes of 1000 actinobacteria strains.</title>
        <authorList>
            <person name="Klenk H.-P."/>
        </authorList>
    </citation>
    <scope>NUCLEOTIDE SEQUENCE</scope>
    <source>
        <strain evidence="2">DSM 44707</strain>
    </source>
</reference>
<evidence type="ECO:0000256" key="1">
    <source>
        <dbReference type="SAM" id="MobiDB-lite"/>
    </source>
</evidence>
<evidence type="ECO:0008006" key="4">
    <source>
        <dbReference type="Google" id="ProtNLM"/>
    </source>
</evidence>
<proteinExistence type="predicted"/>
<name>A0AAE3YS89_9ACTN</name>
<dbReference type="Proteomes" id="UP001183643">
    <property type="component" value="Unassembled WGS sequence"/>
</dbReference>
<gene>
    <name evidence="2" type="ORF">J2S41_004474</name>
</gene>